<feature type="domain" description="TonB-dependent receptor plug" evidence="10">
    <location>
        <begin position="117"/>
        <end position="220"/>
    </location>
</feature>
<protein>
    <submittedName>
        <fullName evidence="11">SusC/RagA family TonB-linked outer membrane protein</fullName>
    </submittedName>
</protein>
<keyword evidence="9" id="KW-0732">Signal</keyword>
<evidence type="ECO:0000256" key="3">
    <source>
        <dbReference type="ARBA" id="ARBA00022452"/>
    </source>
</evidence>
<dbReference type="InterPro" id="IPR023996">
    <property type="entry name" value="TonB-dep_OMP_SusC/RagA"/>
</dbReference>
<accession>A0ABW7NEQ5</accession>
<dbReference type="Gene3D" id="2.60.40.1120">
    <property type="entry name" value="Carboxypeptidase-like, regulatory domain"/>
    <property type="match status" value="1"/>
</dbReference>
<comment type="caution">
    <text evidence="11">The sequence shown here is derived from an EMBL/GenBank/DDBJ whole genome shotgun (WGS) entry which is preliminary data.</text>
</comment>
<evidence type="ECO:0000256" key="6">
    <source>
        <dbReference type="ARBA" id="ARBA00023237"/>
    </source>
</evidence>
<evidence type="ECO:0000313" key="12">
    <source>
        <dbReference type="Proteomes" id="UP001610063"/>
    </source>
</evidence>
<feature type="signal peptide" evidence="9">
    <location>
        <begin position="1"/>
        <end position="25"/>
    </location>
</feature>
<evidence type="ECO:0000256" key="4">
    <source>
        <dbReference type="ARBA" id="ARBA00022692"/>
    </source>
</evidence>
<dbReference type="InterPro" id="IPR037066">
    <property type="entry name" value="Plug_dom_sf"/>
</dbReference>
<reference evidence="11 12" key="1">
    <citation type="journal article" date="2013" name="Int. J. Syst. Evol. Microbiol.">
        <title>Marinoscillum luteum sp. nov., isolated from marine sediment.</title>
        <authorList>
            <person name="Cha I.T."/>
            <person name="Park S.J."/>
            <person name="Kim S.J."/>
            <person name="Kim J.G."/>
            <person name="Jung M.Y."/>
            <person name="Shin K.S."/>
            <person name="Kwon K.K."/>
            <person name="Yang S.H."/>
            <person name="Seo Y.S."/>
            <person name="Rhee S.K."/>
        </authorList>
    </citation>
    <scope>NUCLEOTIDE SEQUENCE [LARGE SCALE GENOMIC DNA]</scope>
    <source>
        <strain evidence="11 12">KCTC 23939</strain>
    </source>
</reference>
<proteinExistence type="inferred from homology"/>
<feature type="region of interest" description="Disordered" evidence="8">
    <location>
        <begin position="883"/>
        <end position="904"/>
    </location>
</feature>
<dbReference type="SUPFAM" id="SSF49464">
    <property type="entry name" value="Carboxypeptidase regulatory domain-like"/>
    <property type="match status" value="1"/>
</dbReference>
<dbReference type="Gene3D" id="2.170.130.10">
    <property type="entry name" value="TonB-dependent receptor, plug domain"/>
    <property type="match status" value="1"/>
</dbReference>
<sequence length="992" mass="109708">MIKRFTLKKGLVISALLFVSFLAGAQSVIKGKVIAEDGEAIPGATVLIEGGTTGSITDLDGNYTIQAEPDDVLIFSFVGFESQRVSVNNQSRIDMTMTVDIAELSEVVVMGYSEKSRRELTASATTIGEKDLKNVTSSNIESMLQGKVAGVSVTTSSGSPGEPAEIRIRGVNSLTADRAPLVVVDGIIGGTYQPNDVASVTVLKDAAATSLYGSLASGGVLIVTTKQGKGDPVIEFSTSVGVKEITTGNFSMMNGSDLYDLQEIMWGDERVNFLKVRPEDLRDRDFNWLDESFKRGVLQNYYLSARGGTDKMTYAVSGDYYQEDGTLLETGYERMSLRTNLNFQLKENVSLKTNLSLISSERNQDFWDWRYDPFLYLPWDSPYSDDGSIKYIDNTSSEEWYGRDSKNVLHSAQYNYNNSKGLDFSGNAFLNIDLTDWLSIESRNRVSISHGRYESFYDPRTREGKASKGSISTSTAASKDAISTLILRGEKSFGKHTVGGFIGAEGNYYYYENLGASARNIPIGLNVIGAASEPVSIYGNNVTGTRLSYLSEMSYSYGGKYFVTGVFRADASSKFGPESRWGYFPGASASWIVSSEDFFVYNNVISFLKVRGSYGEVGNDNVGSNSFPYLSYYDLSDQYNGIPAATIPLLANNNITWETLVSRNIGVDLTFFNRINATFDYYNNTTTDLLLDVQLPLSTGFEIQARNVGEIRNQGVEAAISADIFKGNGINWTSSYNVAFNQSENLKFADTDQLLFGTDVNQISAVGEELRQWYLPKWLGVDPANGDPLWEKVNRDASGDVVSREATSNYNEAEFQRVGSVLPKLYGGWTNSVSYKGFSLSVLLSYQYGNKVYHSARQLFDNDGAYTEYNMMELQDGWSRWEKPGDDATHPLPKRGGNKLSNAPSSRYLEDGSYIRLRNVSLTYSFPQSVCNALKLQSLNLGLSGDNLYTWTKFSGLDPEARVSVAAFELPGFQDFKYPISKQYLMKLTARF</sequence>
<keyword evidence="5 7" id="KW-0472">Membrane</keyword>
<dbReference type="EMBL" id="JBIPKE010000020">
    <property type="protein sequence ID" value="MFH6985791.1"/>
    <property type="molecule type" value="Genomic_DNA"/>
</dbReference>
<keyword evidence="12" id="KW-1185">Reference proteome</keyword>
<keyword evidence="2 7" id="KW-0813">Transport</keyword>
<evidence type="ECO:0000256" key="8">
    <source>
        <dbReference type="SAM" id="MobiDB-lite"/>
    </source>
</evidence>
<dbReference type="InterPro" id="IPR012910">
    <property type="entry name" value="Plug_dom"/>
</dbReference>
<evidence type="ECO:0000256" key="9">
    <source>
        <dbReference type="SAM" id="SignalP"/>
    </source>
</evidence>
<evidence type="ECO:0000256" key="2">
    <source>
        <dbReference type="ARBA" id="ARBA00022448"/>
    </source>
</evidence>
<evidence type="ECO:0000259" key="10">
    <source>
        <dbReference type="Pfam" id="PF07715"/>
    </source>
</evidence>
<dbReference type="Gene3D" id="2.40.170.20">
    <property type="entry name" value="TonB-dependent receptor, beta-barrel domain"/>
    <property type="match status" value="1"/>
</dbReference>
<dbReference type="Pfam" id="PF07715">
    <property type="entry name" value="Plug"/>
    <property type="match status" value="1"/>
</dbReference>
<dbReference type="Proteomes" id="UP001610063">
    <property type="component" value="Unassembled WGS sequence"/>
</dbReference>
<evidence type="ECO:0000256" key="5">
    <source>
        <dbReference type="ARBA" id="ARBA00023136"/>
    </source>
</evidence>
<evidence type="ECO:0000256" key="7">
    <source>
        <dbReference type="PROSITE-ProRule" id="PRU01360"/>
    </source>
</evidence>
<dbReference type="Pfam" id="PF13715">
    <property type="entry name" value="CarbopepD_reg_2"/>
    <property type="match status" value="1"/>
</dbReference>
<name>A0ABW7NEQ5_9BACT</name>
<dbReference type="InterPro" id="IPR008969">
    <property type="entry name" value="CarboxyPept-like_regulatory"/>
</dbReference>
<gene>
    <name evidence="11" type="ORF">ACHKAR_20220</name>
</gene>
<keyword evidence="3 7" id="KW-1134">Transmembrane beta strand</keyword>
<dbReference type="NCBIfam" id="TIGR04056">
    <property type="entry name" value="OMP_RagA_SusC"/>
    <property type="match status" value="1"/>
</dbReference>
<dbReference type="InterPro" id="IPR036942">
    <property type="entry name" value="Beta-barrel_TonB_sf"/>
</dbReference>
<dbReference type="RefSeq" id="WP_395419202.1">
    <property type="nucleotide sequence ID" value="NZ_JBIPKE010000020.1"/>
</dbReference>
<keyword evidence="4 7" id="KW-0812">Transmembrane</keyword>
<organism evidence="11 12">
    <name type="scientific">Marinoscillum luteum</name>
    <dbReference type="NCBI Taxonomy" id="861051"/>
    <lineage>
        <taxon>Bacteria</taxon>
        <taxon>Pseudomonadati</taxon>
        <taxon>Bacteroidota</taxon>
        <taxon>Cytophagia</taxon>
        <taxon>Cytophagales</taxon>
        <taxon>Reichenbachiellaceae</taxon>
        <taxon>Marinoscillum</taxon>
    </lineage>
</organism>
<evidence type="ECO:0000313" key="11">
    <source>
        <dbReference type="EMBL" id="MFH6985791.1"/>
    </source>
</evidence>
<comment type="subcellular location">
    <subcellularLocation>
        <location evidence="1 7">Cell outer membrane</location>
        <topology evidence="1 7">Multi-pass membrane protein</topology>
    </subcellularLocation>
</comment>
<dbReference type="InterPro" id="IPR039426">
    <property type="entry name" value="TonB-dep_rcpt-like"/>
</dbReference>
<feature type="chain" id="PRO_5046245067" evidence="9">
    <location>
        <begin position="26"/>
        <end position="992"/>
    </location>
</feature>
<comment type="similarity">
    <text evidence="7">Belongs to the TonB-dependent receptor family.</text>
</comment>
<dbReference type="SUPFAM" id="SSF56935">
    <property type="entry name" value="Porins"/>
    <property type="match status" value="1"/>
</dbReference>
<evidence type="ECO:0000256" key="1">
    <source>
        <dbReference type="ARBA" id="ARBA00004571"/>
    </source>
</evidence>
<dbReference type="PROSITE" id="PS52016">
    <property type="entry name" value="TONB_DEPENDENT_REC_3"/>
    <property type="match status" value="1"/>
</dbReference>
<keyword evidence="6 7" id="KW-0998">Cell outer membrane</keyword>